<evidence type="ECO:0000313" key="4">
    <source>
        <dbReference type="Proteomes" id="UP000275076"/>
    </source>
</evidence>
<organism evidence="3 4">
    <name type="scientific">Salibacterium salarium</name>
    <dbReference type="NCBI Taxonomy" id="284579"/>
    <lineage>
        <taxon>Bacteria</taxon>
        <taxon>Bacillati</taxon>
        <taxon>Bacillota</taxon>
        <taxon>Bacilli</taxon>
        <taxon>Bacillales</taxon>
        <taxon>Bacillaceae</taxon>
    </lineage>
</organism>
<evidence type="ECO:0000256" key="2">
    <source>
        <dbReference type="SAM" id="Phobius"/>
    </source>
</evidence>
<dbReference type="RefSeq" id="WP_125560708.1">
    <property type="nucleotide sequence ID" value="NZ_RBVX01000038.1"/>
</dbReference>
<dbReference type="AlphaFoldDB" id="A0A428MW37"/>
<proteinExistence type="predicted"/>
<accession>A0A428MW37</accession>
<sequence>MKGKLFKTPRRAKGPLPFRYVFLISFVLFALITVQGLVLVEKGIRPTLMAIAHTETQKIATQAINDAVSNKIVEYIDIEDMIDMETDSEGNVTSVNFNSEMYNLVQSEAVLRVQRYLHMVEQGNIEELGMPEEIEQELETENFTEEGIIHVIPLGQATKNALLAQLGPRVPVRFTAIGDVKANLSESIFESGINNTYMRVSVDIEVDVRVVIPFATETQVVSTSIPVGMVFISGEVPEFYNSGDGDMPSPAVIQEQDLENVLDEEANAEVDEPEEPEEPEQPEEEISGRSNDS</sequence>
<evidence type="ECO:0000256" key="1">
    <source>
        <dbReference type="SAM" id="MobiDB-lite"/>
    </source>
</evidence>
<keyword evidence="2" id="KW-1133">Transmembrane helix</keyword>
<dbReference type="OrthoDB" id="1649278at2"/>
<dbReference type="Proteomes" id="UP000275076">
    <property type="component" value="Unassembled WGS sequence"/>
</dbReference>
<gene>
    <name evidence="3" type="primary">yunB</name>
    <name evidence="3" type="ORF">D7Z54_26255</name>
</gene>
<name>A0A428MW37_9BACI</name>
<keyword evidence="4" id="KW-1185">Reference proteome</keyword>
<dbReference type="NCBIfam" id="TIGR02832">
    <property type="entry name" value="spo_yunB"/>
    <property type="match status" value="1"/>
</dbReference>
<keyword evidence="2" id="KW-0812">Transmembrane</keyword>
<feature type="region of interest" description="Disordered" evidence="1">
    <location>
        <begin position="262"/>
        <end position="293"/>
    </location>
</feature>
<evidence type="ECO:0000313" key="3">
    <source>
        <dbReference type="EMBL" id="RSL30347.1"/>
    </source>
</evidence>
<dbReference type="Pfam" id="PF09560">
    <property type="entry name" value="Spore_YunB"/>
    <property type="match status" value="1"/>
</dbReference>
<dbReference type="InterPro" id="IPR014197">
    <property type="entry name" value="Sporulation_prot_YunB"/>
</dbReference>
<dbReference type="EMBL" id="RBVX01000038">
    <property type="protein sequence ID" value="RSL30347.1"/>
    <property type="molecule type" value="Genomic_DNA"/>
</dbReference>
<keyword evidence="2" id="KW-0472">Membrane</keyword>
<reference evidence="3 4" key="1">
    <citation type="submission" date="2018-10" db="EMBL/GenBank/DDBJ databases">
        <title>Draft genome sequence of Bacillus salarius IM0101, isolated from a hypersaline soil in Inner Mongolia, China.</title>
        <authorList>
            <person name="Yamprayoonswat W."/>
            <person name="Boonvisut S."/>
            <person name="Jumpathong W."/>
            <person name="Sittihan S."/>
            <person name="Ruangsuj P."/>
            <person name="Wanthongcharoen S."/>
            <person name="Thongpramul N."/>
            <person name="Pimmason S."/>
            <person name="Yu B."/>
            <person name="Yasawong M."/>
        </authorList>
    </citation>
    <scope>NUCLEOTIDE SEQUENCE [LARGE SCALE GENOMIC DNA]</scope>
    <source>
        <strain evidence="3 4">IM0101</strain>
    </source>
</reference>
<dbReference type="PIRSF" id="PIRSF021383">
    <property type="entry name" value="YunB"/>
    <property type="match status" value="1"/>
</dbReference>
<feature type="transmembrane region" description="Helical" evidence="2">
    <location>
        <begin position="20"/>
        <end position="40"/>
    </location>
</feature>
<comment type="caution">
    <text evidence="3">The sequence shown here is derived from an EMBL/GenBank/DDBJ whole genome shotgun (WGS) entry which is preliminary data.</text>
</comment>
<protein>
    <submittedName>
        <fullName evidence="3">Sporulation protein YunB</fullName>
    </submittedName>
</protein>
<feature type="compositionally biased region" description="Acidic residues" evidence="1">
    <location>
        <begin position="262"/>
        <end position="285"/>
    </location>
</feature>